<reference evidence="3" key="1">
    <citation type="journal article" date="2008" name="Vet. Rec.">
        <title>Epizootic haemorrhagic disease virus type 7 infection in cattle in Israel.</title>
        <authorList>
            <person name="Yadin H."/>
            <person name="Brenner J."/>
            <person name="Bumbrov V."/>
            <person name="Oved Z."/>
            <person name="Stram Y."/>
            <person name="Klement E."/>
            <person name="Perl S."/>
            <person name="Anthony S."/>
            <person name="Maan S."/>
            <person name="Batten C."/>
            <person name="Mertens P.P."/>
        </authorList>
    </citation>
    <scope>NUCLEOTIDE SEQUENCE</scope>
    <source>
        <strain evidence="3">ISR2006</strain>
    </source>
</reference>
<comment type="similarity">
    <text evidence="1">Belongs to the orbivirus NS3 family.</text>
</comment>
<feature type="transmembrane region" description="Helical" evidence="2">
    <location>
        <begin position="158"/>
        <end position="181"/>
    </location>
</feature>
<proteinExistence type="inferred from homology"/>
<name>H2ETP5_9REOV</name>
<sequence>SIVMLSRLVPGVETRIEMKASDEVSLVPYQEQVRPPSYVPSAPIPTAMPKVALDILDKAMSNQTGATMAQKVEKVAYASYAEAFRDDLRLRQIKKHVNEQVLPKMRVELTAMKRRRAVAHMILIIAAVVALITSASTLTSDLGVILKHNTTTEAIQTYIKPFCAAFGIINLAATMVMMFMAKNEKIISQQIDHTRKEIMKKDAYNEAVRMSVTEFSEIPLDGFDIPPELTR</sequence>
<keyword evidence="2" id="KW-0812">Transmembrane</keyword>
<dbReference type="InterPro" id="IPR002565">
    <property type="entry name" value="Orbi_NS3"/>
</dbReference>
<feature type="transmembrane region" description="Helical" evidence="2">
    <location>
        <begin position="117"/>
        <end position="138"/>
    </location>
</feature>
<feature type="non-terminal residue" evidence="3">
    <location>
        <position position="1"/>
    </location>
</feature>
<evidence type="ECO:0000256" key="1">
    <source>
        <dbReference type="ARBA" id="ARBA00006302"/>
    </source>
</evidence>
<evidence type="ECO:0000256" key="2">
    <source>
        <dbReference type="SAM" id="Phobius"/>
    </source>
</evidence>
<evidence type="ECO:0000313" key="3">
    <source>
        <dbReference type="EMBL" id="AEY69037.1"/>
    </source>
</evidence>
<dbReference type="EMBL" id="JQ070186">
    <property type="protein sequence ID" value="AEY69037.1"/>
    <property type="molecule type" value="Genomic_RNA"/>
</dbReference>
<organism evidence="3">
    <name type="scientific">Epizootic hemorrhagic disease virus</name>
    <dbReference type="NCBI Taxonomy" id="40054"/>
    <lineage>
        <taxon>Viruses</taxon>
        <taxon>Riboviria</taxon>
        <taxon>Orthornavirae</taxon>
        <taxon>Duplornaviricota</taxon>
        <taxon>Resentoviricetes</taxon>
        <taxon>Reovirales</taxon>
        <taxon>Sedoreoviridae</taxon>
        <taxon>Orbivirus</taxon>
        <taxon>Orbivirus ruminantium</taxon>
    </lineage>
</organism>
<keyword evidence="2" id="KW-1133">Transmembrane helix</keyword>
<dbReference type="Pfam" id="PF01616">
    <property type="entry name" value="Orbi_NS3"/>
    <property type="match status" value="1"/>
</dbReference>
<protein>
    <submittedName>
        <fullName evidence="3">NS3</fullName>
    </submittedName>
</protein>
<accession>H2ETP5</accession>
<keyword evidence="2" id="KW-0472">Membrane</keyword>
<reference evidence="3" key="2">
    <citation type="journal article" date="2012" name="Vet. Microbiol.">
        <title>Epizootic hemorrhagic disease virus serotype 7 in European cattle and sheep: Diagnostic considerations and effect of previous BTV exposure.</title>
        <authorList>
            <person name="Eschbaumer M."/>
            <person name="Wernike K."/>
            <person name="Batten C.A."/>
            <person name="Savini G."/>
            <person name="Edwards L."/>
            <person name="Di Gennaro A."/>
            <person name="Teodori L."/>
            <person name="Oura C.A."/>
            <person name="Beer M."/>
            <person name="Hoffmann B."/>
        </authorList>
    </citation>
    <scope>NUCLEOTIDE SEQUENCE</scope>
    <source>
        <strain evidence="3">ISR2006</strain>
    </source>
</reference>